<proteinExistence type="predicted"/>
<dbReference type="STRING" id="1654360.EA58_10415"/>
<evidence type="ECO:0008006" key="3">
    <source>
        <dbReference type="Google" id="ProtNLM"/>
    </source>
</evidence>
<evidence type="ECO:0000313" key="2">
    <source>
        <dbReference type="Proteomes" id="UP000027192"/>
    </source>
</evidence>
<comment type="caution">
    <text evidence="1">The sequence shown here is derived from an EMBL/GenBank/DDBJ whole genome shotgun (WGS) entry which is preliminary data.</text>
</comment>
<dbReference type="OrthoDB" id="6264785at2"/>
<dbReference type="Pfam" id="PF12321">
    <property type="entry name" value="DUF3634"/>
    <property type="match status" value="1"/>
</dbReference>
<name>A0A066RM49_9GAMM</name>
<organism evidence="1 2">
    <name type="scientific">Photobacterium galatheae</name>
    <dbReference type="NCBI Taxonomy" id="1654360"/>
    <lineage>
        <taxon>Bacteria</taxon>
        <taxon>Pseudomonadati</taxon>
        <taxon>Pseudomonadota</taxon>
        <taxon>Gammaproteobacteria</taxon>
        <taxon>Vibrionales</taxon>
        <taxon>Vibrionaceae</taxon>
        <taxon>Photobacterium</taxon>
    </lineage>
</organism>
<dbReference type="EMBL" id="JMIB01000021">
    <property type="protein sequence ID" value="KDM91434.1"/>
    <property type="molecule type" value="Genomic_DNA"/>
</dbReference>
<dbReference type="AlphaFoldDB" id="A0A066RM49"/>
<dbReference type="InterPro" id="IPR022090">
    <property type="entry name" value="DUF3634"/>
</dbReference>
<protein>
    <recommendedName>
        <fullName evidence="3">DUF3634 domain-containing protein</fullName>
    </recommendedName>
</protein>
<gene>
    <name evidence="1" type="ORF">EA58_10415</name>
</gene>
<dbReference type="RefSeq" id="WP_036751980.1">
    <property type="nucleotide sequence ID" value="NZ_JAGSGC010000006.1"/>
</dbReference>
<keyword evidence="2" id="KW-1185">Reference proteome</keyword>
<accession>A0A066RM49</accession>
<reference evidence="1 2" key="1">
    <citation type="submission" date="2014-04" db="EMBL/GenBank/DDBJ databases">
        <title>Draft genome sequence of Photobacterium halotolerans S2753: a solonamide, ngercheumicin and holomycin producer.</title>
        <authorList>
            <person name="Machado H.R."/>
            <person name="Gram L."/>
        </authorList>
    </citation>
    <scope>NUCLEOTIDE SEQUENCE [LARGE SCALE GENOMIC DNA]</scope>
    <source>
        <strain evidence="1 2">S2753</strain>
    </source>
</reference>
<sequence>MEYVFLLAIAVLILVFKDRPVMVLIFEDGKLIKTKGHIPAGFLNSCKDIAHRAPFNGQIKVYKNRFTTKLIFSKDVPVNVKQKIRNVFPFASASKKAGHKRA</sequence>
<evidence type="ECO:0000313" key="1">
    <source>
        <dbReference type="EMBL" id="KDM91434.1"/>
    </source>
</evidence>
<dbReference type="Proteomes" id="UP000027192">
    <property type="component" value="Unassembled WGS sequence"/>
</dbReference>